<dbReference type="Gene3D" id="3.40.50.620">
    <property type="entry name" value="HUPs"/>
    <property type="match status" value="1"/>
</dbReference>
<name>A0A2I1CVJ0_ASPC2</name>
<dbReference type="CDD" id="cd23659">
    <property type="entry name" value="USP_At3g01520-like"/>
    <property type="match status" value="1"/>
</dbReference>
<feature type="compositionally biased region" description="Basic and acidic residues" evidence="1">
    <location>
        <begin position="148"/>
        <end position="166"/>
    </location>
</feature>
<reference evidence="3" key="1">
    <citation type="submission" date="2016-12" db="EMBL/GenBank/DDBJ databases">
        <title>The genomes of Aspergillus section Nigri reveals drivers in fungal speciation.</title>
        <authorList>
            <consortium name="DOE Joint Genome Institute"/>
            <person name="Vesth T.C."/>
            <person name="Nybo J."/>
            <person name="Theobald S."/>
            <person name="Brandl J."/>
            <person name="Frisvad J.C."/>
            <person name="Nielsen K.F."/>
            <person name="Lyhne E.K."/>
            <person name="Kogle M.E."/>
            <person name="Kuo A."/>
            <person name="Riley R."/>
            <person name="Clum A."/>
            <person name="Nolan M."/>
            <person name="Lipzen A."/>
            <person name="Salamov A."/>
            <person name="Henrissat B."/>
            <person name="Wiebenga A."/>
            <person name="De vries R.P."/>
            <person name="Grigoriev I.V."/>
            <person name="Mortensen U.H."/>
            <person name="Andersen M.R."/>
            <person name="Baker S.E."/>
        </authorList>
    </citation>
    <scope>NUCLEOTIDE SEQUENCE</scope>
    <source>
        <strain evidence="3">IBT 28561</strain>
    </source>
</reference>
<feature type="compositionally biased region" description="Pro residues" evidence="1">
    <location>
        <begin position="100"/>
        <end position="109"/>
    </location>
</feature>
<accession>A0A2I1CVJ0</accession>
<dbReference type="GeneID" id="36541291"/>
<evidence type="ECO:0000313" key="3">
    <source>
        <dbReference type="EMBL" id="PKY01636.1"/>
    </source>
</evidence>
<dbReference type="Proteomes" id="UP000234254">
    <property type="component" value="Unassembled WGS sequence"/>
</dbReference>
<dbReference type="InterPro" id="IPR006015">
    <property type="entry name" value="Universal_stress_UspA"/>
</dbReference>
<dbReference type="EMBL" id="MSFM01000011">
    <property type="protein sequence ID" value="PKY01636.1"/>
    <property type="molecule type" value="Genomic_DNA"/>
</dbReference>
<dbReference type="InterPro" id="IPR014729">
    <property type="entry name" value="Rossmann-like_a/b/a_fold"/>
</dbReference>
<sequence>MAYNRNRKRVGMGLASALEEERLELAAELENRNGTSTRKAPPSQRRSVFDTVPDLGNPSPAPFPPRHGSIAGIGVGVTPPSHRRSLQEPLFAPSPLRSATPPPPPPPTTSTPTTPSTHRVAATTTSRAPPPIVKPKPTASANGGTTDPDGKDKPAEKPRPSIRWDDSVVMSPTANSYNYARRSSQQHERPPSRPQSKNTVAAMMSGLDLSFGLPGFSRGRDSSRNNSKRGASLDSRLPSRKARSRSTSPATRLMSPGPPRIPASTPSSPVMAKAKPYVVETTDLSANKPPSPPLAPPPEEPSDGDTAAKSAPAGDERLAKDVYDSDNNLIETSEDEDDDSSSSSDESSPDRDGDEEAPRGRTKDPGRNGPATTEPSATVRDSAQTTDNNDDDVESSTRSASAKQGPGPAPKKTEVHPRTSFDSASVTNTPFGSEDEAELSDIKKAQKLSIRMSAIDNSVRSRSIRTIIRGDYANLPEETEGGRRRPRKYMVTTDLSEESVYALEWTIGTILRDGDTMFAVFCLHEETGAQIGEGAESMQDAAAVVGSQTEETVRKAQNDSASNLSRTILGRLGTGTDSRPGSVDARGMSKAESERVHAVEIISQTCVRLLRKTLLQVRVAVEVIHCKSPKNMITEAIDGLDPTLVIVGARGRSALKGVLLGSFSNYLVMHSSVPVMVARRKLKKQSKNKKATVRLSNNLSAPKKLAQAKID</sequence>
<dbReference type="VEuPathDB" id="FungiDB:P168DRAFT_241697"/>
<keyword evidence="4" id="KW-1185">Reference proteome</keyword>
<feature type="region of interest" description="Disordered" evidence="1">
    <location>
        <begin position="570"/>
        <end position="589"/>
    </location>
</feature>
<evidence type="ECO:0000259" key="2">
    <source>
        <dbReference type="Pfam" id="PF00582"/>
    </source>
</evidence>
<dbReference type="OrthoDB" id="992776at2759"/>
<proteinExistence type="predicted"/>
<evidence type="ECO:0000313" key="4">
    <source>
        <dbReference type="Proteomes" id="UP000234254"/>
    </source>
</evidence>
<dbReference type="Pfam" id="PF00582">
    <property type="entry name" value="Usp"/>
    <property type="match status" value="1"/>
</dbReference>
<protein>
    <recommendedName>
        <fullName evidence="2">UspA domain-containing protein</fullName>
    </recommendedName>
</protein>
<feature type="domain" description="UspA" evidence="2">
    <location>
        <begin position="488"/>
        <end position="679"/>
    </location>
</feature>
<dbReference type="PANTHER" id="PTHR46100:SF4">
    <property type="entry name" value="USPA DOMAIN-CONTAINING PROTEIN"/>
    <property type="match status" value="1"/>
</dbReference>
<dbReference type="InterPro" id="IPR006016">
    <property type="entry name" value="UspA"/>
</dbReference>
<dbReference type="SUPFAM" id="SSF52402">
    <property type="entry name" value="Adenine nucleotide alpha hydrolases-like"/>
    <property type="match status" value="1"/>
</dbReference>
<feature type="compositionally biased region" description="Basic and acidic residues" evidence="1">
    <location>
        <begin position="314"/>
        <end position="323"/>
    </location>
</feature>
<dbReference type="PANTHER" id="PTHR46100">
    <property type="entry name" value="IMP2'P"/>
    <property type="match status" value="1"/>
</dbReference>
<dbReference type="PRINTS" id="PR01438">
    <property type="entry name" value="UNVRSLSTRESS"/>
</dbReference>
<feature type="compositionally biased region" description="Pro residues" evidence="1">
    <location>
        <begin position="289"/>
        <end position="299"/>
    </location>
</feature>
<comment type="caution">
    <text evidence="3">The sequence shown here is derived from an EMBL/GenBank/DDBJ whole genome shotgun (WGS) entry which is preliminary data.</text>
</comment>
<dbReference type="RefSeq" id="XP_024690230.1">
    <property type="nucleotide sequence ID" value="XM_024833767.1"/>
</dbReference>
<feature type="compositionally biased region" description="Polar residues" evidence="1">
    <location>
        <begin position="370"/>
        <end position="387"/>
    </location>
</feature>
<feature type="region of interest" description="Disordered" evidence="1">
    <location>
        <begin position="28"/>
        <end position="438"/>
    </location>
</feature>
<feature type="compositionally biased region" description="Basic and acidic residues" evidence="1">
    <location>
        <begin position="348"/>
        <end position="366"/>
    </location>
</feature>
<dbReference type="AlphaFoldDB" id="A0A2I1CVJ0"/>
<gene>
    <name evidence="3" type="ORF">P168DRAFT_241697</name>
</gene>
<evidence type="ECO:0000256" key="1">
    <source>
        <dbReference type="SAM" id="MobiDB-lite"/>
    </source>
</evidence>
<feature type="compositionally biased region" description="Polar residues" evidence="1">
    <location>
        <begin position="170"/>
        <end position="183"/>
    </location>
</feature>
<feature type="compositionally biased region" description="Polar residues" evidence="1">
    <location>
        <begin position="420"/>
        <end position="431"/>
    </location>
</feature>
<organism evidence="3 4">
    <name type="scientific">Aspergillus campestris (strain IBT 28561)</name>
    <dbReference type="NCBI Taxonomy" id="1392248"/>
    <lineage>
        <taxon>Eukaryota</taxon>
        <taxon>Fungi</taxon>
        <taxon>Dikarya</taxon>
        <taxon>Ascomycota</taxon>
        <taxon>Pezizomycotina</taxon>
        <taxon>Eurotiomycetes</taxon>
        <taxon>Eurotiomycetidae</taxon>
        <taxon>Eurotiales</taxon>
        <taxon>Aspergillaceae</taxon>
        <taxon>Aspergillus</taxon>
        <taxon>Aspergillus subgen. Circumdati</taxon>
    </lineage>
</organism>